<protein>
    <submittedName>
        <fullName evidence="2">Putative secreted protein</fullName>
    </submittedName>
</protein>
<evidence type="ECO:0000313" key="2">
    <source>
        <dbReference type="EMBL" id="MXU88373.1"/>
    </source>
</evidence>
<sequence>MSSLTSWMPLLLAAIWACRSARLSRKLRVPLELGSSAGAFSASVRASCWKTPAWTSLKERKVAPSSRMECEWAGMEPGLMPPMSAWWPRLATKNTGRGSPG</sequence>
<keyword evidence="1" id="KW-0732">Signal</keyword>
<evidence type="ECO:0000256" key="1">
    <source>
        <dbReference type="SAM" id="SignalP"/>
    </source>
</evidence>
<dbReference type="EMBL" id="GIFC01006290">
    <property type="protein sequence ID" value="MXU88373.1"/>
    <property type="molecule type" value="Transcribed_RNA"/>
</dbReference>
<organism evidence="2">
    <name type="scientific">Ixodes ricinus</name>
    <name type="common">Common tick</name>
    <name type="synonym">Acarus ricinus</name>
    <dbReference type="NCBI Taxonomy" id="34613"/>
    <lineage>
        <taxon>Eukaryota</taxon>
        <taxon>Metazoa</taxon>
        <taxon>Ecdysozoa</taxon>
        <taxon>Arthropoda</taxon>
        <taxon>Chelicerata</taxon>
        <taxon>Arachnida</taxon>
        <taxon>Acari</taxon>
        <taxon>Parasitiformes</taxon>
        <taxon>Ixodida</taxon>
        <taxon>Ixodoidea</taxon>
        <taxon>Ixodidae</taxon>
        <taxon>Ixodinae</taxon>
        <taxon>Ixodes</taxon>
    </lineage>
</organism>
<name>A0A6B0UIF1_IXORI</name>
<feature type="chain" id="PRO_5025556521" evidence="1">
    <location>
        <begin position="21"/>
        <end position="101"/>
    </location>
</feature>
<feature type="signal peptide" evidence="1">
    <location>
        <begin position="1"/>
        <end position="20"/>
    </location>
</feature>
<reference evidence="2" key="1">
    <citation type="submission" date="2019-12" db="EMBL/GenBank/DDBJ databases">
        <title>An insight into the sialome of adult female Ixodes ricinus ticks feeding for 6 days.</title>
        <authorList>
            <person name="Perner J."/>
            <person name="Ribeiro J.M.C."/>
        </authorList>
    </citation>
    <scope>NUCLEOTIDE SEQUENCE</scope>
    <source>
        <strain evidence="2">Semi-engorged</strain>
        <tissue evidence="2">Salivary glands</tissue>
    </source>
</reference>
<accession>A0A6B0UIF1</accession>
<dbReference type="AlphaFoldDB" id="A0A6B0UIF1"/>
<proteinExistence type="predicted"/>